<organism evidence="1 2">
    <name type="scientific">Piloderma croceum (strain F 1598)</name>
    <dbReference type="NCBI Taxonomy" id="765440"/>
    <lineage>
        <taxon>Eukaryota</taxon>
        <taxon>Fungi</taxon>
        <taxon>Dikarya</taxon>
        <taxon>Basidiomycota</taxon>
        <taxon>Agaricomycotina</taxon>
        <taxon>Agaricomycetes</taxon>
        <taxon>Agaricomycetidae</taxon>
        <taxon>Atheliales</taxon>
        <taxon>Atheliaceae</taxon>
        <taxon>Piloderma</taxon>
    </lineage>
</organism>
<evidence type="ECO:0000313" key="1">
    <source>
        <dbReference type="EMBL" id="KIM83500.1"/>
    </source>
</evidence>
<dbReference type="OrthoDB" id="3188866at2759"/>
<keyword evidence="2" id="KW-1185">Reference proteome</keyword>
<dbReference type="EMBL" id="KN832990">
    <property type="protein sequence ID" value="KIM83500.1"/>
    <property type="molecule type" value="Genomic_DNA"/>
</dbReference>
<dbReference type="Proteomes" id="UP000054166">
    <property type="component" value="Unassembled WGS sequence"/>
</dbReference>
<dbReference type="HOGENOM" id="CLU_2016116_0_0_1"/>
<evidence type="ECO:0000313" key="2">
    <source>
        <dbReference type="Proteomes" id="UP000054166"/>
    </source>
</evidence>
<protein>
    <recommendedName>
        <fullName evidence="3">F-box domain-containing protein</fullName>
    </recommendedName>
</protein>
<dbReference type="AlphaFoldDB" id="A0A0C3FGK4"/>
<reference evidence="1 2" key="1">
    <citation type="submission" date="2014-04" db="EMBL/GenBank/DDBJ databases">
        <authorList>
            <consortium name="DOE Joint Genome Institute"/>
            <person name="Kuo A."/>
            <person name="Tarkka M."/>
            <person name="Buscot F."/>
            <person name="Kohler A."/>
            <person name="Nagy L.G."/>
            <person name="Floudas D."/>
            <person name="Copeland A."/>
            <person name="Barry K.W."/>
            <person name="Cichocki N."/>
            <person name="Veneault-Fourrey C."/>
            <person name="LaButti K."/>
            <person name="Lindquist E.A."/>
            <person name="Lipzen A."/>
            <person name="Lundell T."/>
            <person name="Morin E."/>
            <person name="Murat C."/>
            <person name="Sun H."/>
            <person name="Tunlid A."/>
            <person name="Henrissat B."/>
            <person name="Grigoriev I.V."/>
            <person name="Hibbett D.S."/>
            <person name="Martin F."/>
            <person name="Nordberg H.P."/>
            <person name="Cantor M.N."/>
            <person name="Hua S.X."/>
        </authorList>
    </citation>
    <scope>NUCLEOTIDE SEQUENCE [LARGE SCALE GENOMIC DNA]</scope>
    <source>
        <strain evidence="1 2">F 1598</strain>
    </source>
</reference>
<accession>A0A0C3FGK4</accession>
<dbReference type="InParanoid" id="A0A0C3FGK4"/>
<reference evidence="2" key="2">
    <citation type="submission" date="2015-01" db="EMBL/GenBank/DDBJ databases">
        <title>Evolutionary Origins and Diversification of the Mycorrhizal Mutualists.</title>
        <authorList>
            <consortium name="DOE Joint Genome Institute"/>
            <consortium name="Mycorrhizal Genomics Consortium"/>
            <person name="Kohler A."/>
            <person name="Kuo A."/>
            <person name="Nagy L.G."/>
            <person name="Floudas D."/>
            <person name="Copeland A."/>
            <person name="Barry K.W."/>
            <person name="Cichocki N."/>
            <person name="Veneault-Fourrey C."/>
            <person name="LaButti K."/>
            <person name="Lindquist E.A."/>
            <person name="Lipzen A."/>
            <person name="Lundell T."/>
            <person name="Morin E."/>
            <person name="Murat C."/>
            <person name="Riley R."/>
            <person name="Ohm R."/>
            <person name="Sun H."/>
            <person name="Tunlid A."/>
            <person name="Henrissat B."/>
            <person name="Grigoriev I.V."/>
            <person name="Hibbett D.S."/>
            <person name="Martin F."/>
        </authorList>
    </citation>
    <scope>NUCLEOTIDE SEQUENCE [LARGE SCALE GENOMIC DNA]</scope>
    <source>
        <strain evidence="2">F 1598</strain>
    </source>
</reference>
<gene>
    <name evidence="1" type="ORF">PILCRDRAFT_819118</name>
</gene>
<proteinExistence type="predicted"/>
<name>A0A0C3FGK4_PILCF</name>
<sequence length="123" mass="13208">MSNSSSPIILDLYQPIAEQISDAGDLASLCRVSHAFHHAAEPILYREVHVREGSVDIFCTKISQCPRLAALVRALCIICNQSGLGPICAISQALRVLTQLRSLELSGSTDSAVQSISSISRCL</sequence>
<evidence type="ECO:0008006" key="3">
    <source>
        <dbReference type="Google" id="ProtNLM"/>
    </source>
</evidence>